<dbReference type="SUPFAM" id="SSF88723">
    <property type="entry name" value="PIN domain-like"/>
    <property type="match status" value="1"/>
</dbReference>
<dbReference type="InterPro" id="IPR006086">
    <property type="entry name" value="XPG-I_dom"/>
</dbReference>
<dbReference type="InterPro" id="IPR006085">
    <property type="entry name" value="XPG_DNA_repair_N"/>
</dbReference>
<dbReference type="Gene3D" id="3.40.50.1010">
    <property type="entry name" value="5'-nuclease"/>
    <property type="match status" value="1"/>
</dbReference>
<dbReference type="AlphaFoldDB" id="A0A6C0B8F8"/>
<feature type="domain" description="XPG-I" evidence="1">
    <location>
        <begin position="144"/>
        <end position="213"/>
    </location>
</feature>
<proteinExistence type="predicted"/>
<protein>
    <recommendedName>
        <fullName evidence="4">XPG N-terminal domain-containing protein</fullName>
    </recommendedName>
</protein>
<dbReference type="InterPro" id="IPR006084">
    <property type="entry name" value="XPG/Rad2"/>
</dbReference>
<feature type="domain" description="XPG N-terminal" evidence="2">
    <location>
        <begin position="1"/>
        <end position="93"/>
    </location>
</feature>
<dbReference type="Pfam" id="PF00752">
    <property type="entry name" value="XPG_N"/>
    <property type="match status" value="1"/>
</dbReference>
<dbReference type="PANTHER" id="PTHR11081">
    <property type="entry name" value="FLAP ENDONUCLEASE FAMILY MEMBER"/>
    <property type="match status" value="1"/>
</dbReference>
<organism evidence="3">
    <name type="scientific">viral metagenome</name>
    <dbReference type="NCBI Taxonomy" id="1070528"/>
    <lineage>
        <taxon>unclassified sequences</taxon>
        <taxon>metagenomes</taxon>
        <taxon>organismal metagenomes</taxon>
    </lineage>
</organism>
<dbReference type="GO" id="GO:0004518">
    <property type="term" value="F:nuclease activity"/>
    <property type="evidence" value="ECO:0007669"/>
    <property type="project" value="InterPro"/>
</dbReference>
<dbReference type="PRINTS" id="PR00853">
    <property type="entry name" value="XPGRADSUPER"/>
</dbReference>
<evidence type="ECO:0000313" key="3">
    <source>
        <dbReference type="EMBL" id="QHS87829.1"/>
    </source>
</evidence>
<evidence type="ECO:0008006" key="4">
    <source>
        <dbReference type="Google" id="ProtNLM"/>
    </source>
</evidence>
<dbReference type="Pfam" id="PF00867">
    <property type="entry name" value="XPG_I"/>
    <property type="match status" value="1"/>
</dbReference>
<dbReference type="EMBL" id="MN739088">
    <property type="protein sequence ID" value="QHS87829.1"/>
    <property type="molecule type" value="Genomic_DNA"/>
</dbReference>
<reference evidence="3" key="1">
    <citation type="journal article" date="2020" name="Nature">
        <title>Giant virus diversity and host interactions through global metagenomics.</title>
        <authorList>
            <person name="Schulz F."/>
            <person name="Roux S."/>
            <person name="Paez-Espino D."/>
            <person name="Jungbluth S."/>
            <person name="Walsh D.A."/>
            <person name="Denef V.J."/>
            <person name="McMahon K.D."/>
            <person name="Konstantinidis K.T."/>
            <person name="Eloe-Fadrosh E.A."/>
            <person name="Kyrpides N.C."/>
            <person name="Woyke T."/>
        </authorList>
    </citation>
    <scope>NUCLEOTIDE SEQUENCE</scope>
    <source>
        <strain evidence="3">GVMAG-M-3300010158-13</strain>
    </source>
</reference>
<evidence type="ECO:0000259" key="2">
    <source>
        <dbReference type="SMART" id="SM00485"/>
    </source>
</evidence>
<dbReference type="SMART" id="SM00484">
    <property type="entry name" value="XPGI"/>
    <property type="match status" value="1"/>
</dbReference>
<evidence type="ECO:0000259" key="1">
    <source>
        <dbReference type="SMART" id="SM00484"/>
    </source>
</evidence>
<name>A0A6C0B8F8_9ZZZZ</name>
<accession>A0A6C0B8F8</accession>
<dbReference type="InterPro" id="IPR029060">
    <property type="entry name" value="PIN-like_dom_sf"/>
</dbReference>
<sequence length="316" mass="37275">MGIKLLNRFFLERCSKQSIYKTNLQSLSNKTIVIDTSIYLYKFAAENAIAENMYLLISIFKKYKIEPIFVFDGKPPDEKKEILLQRKNDKKAAQQKYIDIKNILDSEELDSEKRNSLLLNMDSLKKQFIRIKEVDINKIKKLMDAYGVIYYDAMGEADVLCCQFVKSGLAWACLSDDMDMFVYGCKRVLRHLSILNHTVILYDTERILNDIRLSEDDLRDILILSGTDYNSQNETNLIESIKWFNEYKKSANWQLMHFYDWLVKYTKYIKDINHLLNTRQLFVLDNYDGVISKQQEKPCNMNDLKMILQDDGFIFV</sequence>
<dbReference type="SMART" id="SM00485">
    <property type="entry name" value="XPGN"/>
    <property type="match status" value="1"/>
</dbReference>